<reference evidence="1" key="1">
    <citation type="submission" date="2020-06" db="EMBL/GenBank/DDBJ databases">
        <authorList>
            <consortium name="Plant Systems Biology data submission"/>
        </authorList>
    </citation>
    <scope>NUCLEOTIDE SEQUENCE</scope>
    <source>
        <strain evidence="1">D6</strain>
    </source>
</reference>
<dbReference type="Proteomes" id="UP001153069">
    <property type="component" value="Unassembled WGS sequence"/>
</dbReference>
<organism evidence="1 2">
    <name type="scientific">Seminavis robusta</name>
    <dbReference type="NCBI Taxonomy" id="568900"/>
    <lineage>
        <taxon>Eukaryota</taxon>
        <taxon>Sar</taxon>
        <taxon>Stramenopiles</taxon>
        <taxon>Ochrophyta</taxon>
        <taxon>Bacillariophyta</taxon>
        <taxon>Bacillariophyceae</taxon>
        <taxon>Bacillariophycidae</taxon>
        <taxon>Naviculales</taxon>
        <taxon>Naviculaceae</taxon>
        <taxon>Seminavis</taxon>
    </lineage>
</organism>
<comment type="caution">
    <text evidence="1">The sequence shown here is derived from an EMBL/GenBank/DDBJ whole genome shotgun (WGS) entry which is preliminary data.</text>
</comment>
<dbReference type="EMBL" id="CAICTM010001761">
    <property type="protein sequence ID" value="CAB9526006.1"/>
    <property type="molecule type" value="Genomic_DNA"/>
</dbReference>
<protein>
    <submittedName>
        <fullName evidence="1">Uncharacterized protein</fullName>
    </submittedName>
</protein>
<proteinExistence type="predicted"/>
<evidence type="ECO:0000313" key="1">
    <source>
        <dbReference type="EMBL" id="CAB9526006.1"/>
    </source>
</evidence>
<dbReference type="AlphaFoldDB" id="A0A9N8EUZ3"/>
<gene>
    <name evidence="1" type="ORF">SEMRO_1763_G296000.1</name>
</gene>
<evidence type="ECO:0000313" key="2">
    <source>
        <dbReference type="Proteomes" id="UP001153069"/>
    </source>
</evidence>
<accession>A0A9N8EUZ3</accession>
<sequence>MSTPCDGDSSGLMSSSRSWSPQYCWHKGYVRDASPAPATSLASSSSTIRPDVDDRPEFVVLLNESEPLPLTEFSKLAKDSNSAKCLGTYIKAREGKLVASNNNGNPVCVVSGLREGGEAQVAQDLWESLDRRLSWVVVAEDSLWIVEFAAGMVHDGVAQSINTQPENRIDELGLRIFAFVGASLVEIDHADFDQDMAPDGHVRLARGPGQIIGHARLFVEVGDSQLLGNGSDPKTLLGRTAQWLTCGIAENICVLIVKLYGDVEEDPSSDGMTMALINREGVQWIRSWGDTSKDDTVSVFRQYARTSGWRNTAAQQPQPSRRRMVLIATFR</sequence>
<keyword evidence="2" id="KW-1185">Reference proteome</keyword>
<name>A0A9N8EUZ3_9STRA</name>